<dbReference type="InterPro" id="IPR012944">
    <property type="entry name" value="SusD_RagB_dom"/>
</dbReference>
<organism evidence="8 9">
    <name type="scientific">Sphingobacterium corticibacterium</name>
    <dbReference type="NCBI Taxonomy" id="2484746"/>
    <lineage>
        <taxon>Bacteria</taxon>
        <taxon>Pseudomonadati</taxon>
        <taxon>Bacteroidota</taxon>
        <taxon>Sphingobacteriia</taxon>
        <taxon>Sphingobacteriales</taxon>
        <taxon>Sphingobacteriaceae</taxon>
        <taxon>Sphingobacterium</taxon>
    </lineage>
</organism>
<evidence type="ECO:0000256" key="5">
    <source>
        <dbReference type="ARBA" id="ARBA00023237"/>
    </source>
</evidence>
<gene>
    <name evidence="8" type="ORF">EWE74_01310</name>
</gene>
<dbReference type="InterPro" id="IPR011990">
    <property type="entry name" value="TPR-like_helical_dom_sf"/>
</dbReference>
<dbReference type="AlphaFoldDB" id="A0A4Q6XMV8"/>
<feature type="domain" description="RagB/SusD" evidence="6">
    <location>
        <begin position="283"/>
        <end position="533"/>
    </location>
</feature>
<evidence type="ECO:0000256" key="2">
    <source>
        <dbReference type="ARBA" id="ARBA00006275"/>
    </source>
</evidence>
<name>A0A4Q6XMV8_9SPHI</name>
<evidence type="ECO:0000256" key="4">
    <source>
        <dbReference type="ARBA" id="ARBA00023136"/>
    </source>
</evidence>
<feature type="domain" description="SusD-like N-terminal" evidence="7">
    <location>
        <begin position="20"/>
        <end position="236"/>
    </location>
</feature>
<dbReference type="SUPFAM" id="SSF48452">
    <property type="entry name" value="TPR-like"/>
    <property type="match status" value="1"/>
</dbReference>
<evidence type="ECO:0000256" key="3">
    <source>
        <dbReference type="ARBA" id="ARBA00022729"/>
    </source>
</evidence>
<dbReference type="Gene3D" id="1.25.40.390">
    <property type="match status" value="1"/>
</dbReference>
<protein>
    <submittedName>
        <fullName evidence="8">RagB/SusD family nutrient uptake outer membrane protein</fullName>
    </submittedName>
</protein>
<proteinExistence type="inferred from homology"/>
<dbReference type="InterPro" id="IPR033985">
    <property type="entry name" value="SusD-like_N"/>
</dbReference>
<comment type="similarity">
    <text evidence="2">Belongs to the SusD family.</text>
</comment>
<evidence type="ECO:0000259" key="6">
    <source>
        <dbReference type="Pfam" id="PF07980"/>
    </source>
</evidence>
<dbReference type="RefSeq" id="WP_130139739.1">
    <property type="nucleotide sequence ID" value="NZ_SGIT01000001.1"/>
</dbReference>
<sequence>MKKTISIILTAILIWGCSNDFLDVSNPSRLSPAVFPKSVADMEQVVTAIYGQLTQQGLYGKRIFAKGTFVTDHTVDMSWTADAYWNQLATNQITPDNTYVSTLWFAFYKVINCANTVLLEAGRINTAGFSPEDIKRLSQMRGEALFWRGWAHQHLVALWGEGFAANGDGGKQGIPLRLEVASSPEKLNIPRNTVDEVYDQILLDYTEAIDLLPVSWNDSENFPRPTSFAVKSFVGQLNLFKGDLAAAKIALKDVIDNAGKELVSFADYKDMFNEKQIKFNSESILEINFRNGNSGANFWNSEGSQHALLAALCFENAAGNVESAGWGNIFFHDSNIERFGSDPRLHVAALQPGTPVTMRGAHTVVMKYKDIESSYQGWSLGKYIPRNARVGDNPYVGNSVGINMYLMRLADVYLLYAEANLADNESIAREYINKVRRRAHSLPVHAAAPQVDIASGGTQLRDDLREERFKEFCGEGVQHWVDVCRWKTLDQEINTWYTKTRVGTPTYNTQDLYYPIPMAELESNPNMNPSTGY</sequence>
<comment type="subcellular location">
    <subcellularLocation>
        <location evidence="1">Cell outer membrane</location>
    </subcellularLocation>
</comment>
<reference evidence="8 9" key="1">
    <citation type="submission" date="2019-02" db="EMBL/GenBank/DDBJ databases">
        <authorList>
            <person name="Li Y."/>
        </authorList>
    </citation>
    <scope>NUCLEOTIDE SEQUENCE [LARGE SCALE GENOMIC DNA]</scope>
    <source>
        <strain evidence="8 9">30C10-4-7</strain>
    </source>
</reference>
<dbReference type="Pfam" id="PF14322">
    <property type="entry name" value="SusD-like_3"/>
    <property type="match status" value="1"/>
</dbReference>
<keyword evidence="9" id="KW-1185">Reference proteome</keyword>
<keyword evidence="4" id="KW-0472">Membrane</keyword>
<evidence type="ECO:0000313" key="8">
    <source>
        <dbReference type="EMBL" id="RZF61510.1"/>
    </source>
</evidence>
<dbReference type="GO" id="GO:0009279">
    <property type="term" value="C:cell outer membrane"/>
    <property type="evidence" value="ECO:0007669"/>
    <property type="project" value="UniProtKB-SubCell"/>
</dbReference>
<evidence type="ECO:0000313" key="9">
    <source>
        <dbReference type="Proteomes" id="UP000292855"/>
    </source>
</evidence>
<keyword evidence="3" id="KW-0732">Signal</keyword>
<dbReference type="EMBL" id="SGIT01000001">
    <property type="protein sequence ID" value="RZF61510.1"/>
    <property type="molecule type" value="Genomic_DNA"/>
</dbReference>
<comment type="caution">
    <text evidence="8">The sequence shown here is derived from an EMBL/GenBank/DDBJ whole genome shotgun (WGS) entry which is preliminary data.</text>
</comment>
<dbReference type="Pfam" id="PF07980">
    <property type="entry name" value="SusD_RagB"/>
    <property type="match status" value="1"/>
</dbReference>
<evidence type="ECO:0000256" key="1">
    <source>
        <dbReference type="ARBA" id="ARBA00004442"/>
    </source>
</evidence>
<dbReference type="Proteomes" id="UP000292855">
    <property type="component" value="Unassembled WGS sequence"/>
</dbReference>
<evidence type="ECO:0000259" key="7">
    <source>
        <dbReference type="Pfam" id="PF14322"/>
    </source>
</evidence>
<dbReference type="OrthoDB" id="973538at2"/>
<accession>A0A4Q6XMV8</accession>
<keyword evidence="5" id="KW-0998">Cell outer membrane</keyword>